<proteinExistence type="predicted"/>
<dbReference type="AlphaFoldDB" id="A0A7L4ZHJ5"/>
<dbReference type="Gene3D" id="3.40.630.30">
    <property type="match status" value="1"/>
</dbReference>
<name>A0A7L4ZHJ5_9FLAO</name>
<dbReference type="RefSeq" id="WP_160128675.1">
    <property type="nucleotide sequence ID" value="NZ_CP019288.1"/>
</dbReference>
<evidence type="ECO:0000259" key="1">
    <source>
        <dbReference type="PROSITE" id="PS51186"/>
    </source>
</evidence>
<evidence type="ECO:0000313" key="2">
    <source>
        <dbReference type="EMBL" id="QHI35947.1"/>
    </source>
</evidence>
<evidence type="ECO:0000313" key="3">
    <source>
        <dbReference type="Proteomes" id="UP000464657"/>
    </source>
</evidence>
<dbReference type="OrthoDB" id="9795199at2"/>
<dbReference type="InterPro" id="IPR000182">
    <property type="entry name" value="GNAT_dom"/>
</dbReference>
<dbReference type="GO" id="GO:0016747">
    <property type="term" value="F:acyltransferase activity, transferring groups other than amino-acyl groups"/>
    <property type="evidence" value="ECO:0007669"/>
    <property type="project" value="InterPro"/>
</dbReference>
<dbReference type="PROSITE" id="PS51186">
    <property type="entry name" value="GNAT"/>
    <property type="match status" value="1"/>
</dbReference>
<keyword evidence="2" id="KW-0808">Transferase</keyword>
<keyword evidence="3" id="KW-1185">Reference proteome</keyword>
<dbReference type="Proteomes" id="UP000464657">
    <property type="component" value="Chromosome"/>
</dbReference>
<dbReference type="PANTHER" id="PTHR43610">
    <property type="entry name" value="BLL6696 PROTEIN"/>
    <property type="match status" value="1"/>
</dbReference>
<dbReference type="Pfam" id="PF13302">
    <property type="entry name" value="Acetyltransf_3"/>
    <property type="match status" value="1"/>
</dbReference>
<dbReference type="EMBL" id="CP019288">
    <property type="protein sequence ID" value="QHI35947.1"/>
    <property type="molecule type" value="Genomic_DNA"/>
</dbReference>
<dbReference type="SUPFAM" id="SSF55729">
    <property type="entry name" value="Acyl-CoA N-acyltransferases (Nat)"/>
    <property type="match status" value="1"/>
</dbReference>
<accession>A0A7L4ZHJ5</accession>
<dbReference type="InterPro" id="IPR016181">
    <property type="entry name" value="Acyl_CoA_acyltransferase"/>
</dbReference>
<protein>
    <submittedName>
        <fullName evidence="2">Ribosomal N-acetyltransferase YdaF</fullName>
        <ecNumber evidence="2">2.3.1.-</ecNumber>
    </submittedName>
</protein>
<organism evidence="2 3">
    <name type="scientific">Kordia antarctica</name>
    <dbReference type="NCBI Taxonomy" id="1218801"/>
    <lineage>
        <taxon>Bacteria</taxon>
        <taxon>Pseudomonadati</taxon>
        <taxon>Bacteroidota</taxon>
        <taxon>Flavobacteriia</taxon>
        <taxon>Flavobacteriales</taxon>
        <taxon>Flavobacteriaceae</taxon>
        <taxon>Kordia</taxon>
    </lineage>
</organism>
<sequence length="198" mass="23102">MNIDHLFNTSLQLETEKVVLRPVQRNDYEDFKTIIFEPDIWSFYTIKYENEQDLDGFFDSAMTDYKSRNRCAFSIIDKSTDTIVGSSSFGNISIRDARLEIGWSWLCKSARGKGINTHAKFLMLQYAFEILKAIRVEFKTDIKNLGARKALIKCGATEEGVLRSHTQMHSNRRRDTIFYSVLSHEWADIKQNIYSYIK</sequence>
<gene>
    <name evidence="2" type="primary">ydaF_1</name>
    <name evidence="2" type="ORF">IMCC3317_12950</name>
</gene>
<dbReference type="EC" id="2.3.1.-" evidence="2"/>
<feature type="domain" description="N-acetyltransferase" evidence="1">
    <location>
        <begin position="18"/>
        <end position="173"/>
    </location>
</feature>
<dbReference type="KEGG" id="kan:IMCC3317_12950"/>
<dbReference type="PANTHER" id="PTHR43610:SF1">
    <property type="entry name" value="N-ACETYLTRANSFERASE DOMAIN-CONTAINING PROTEIN"/>
    <property type="match status" value="1"/>
</dbReference>
<reference evidence="2 3" key="1">
    <citation type="journal article" date="2013" name="Int. J. Syst. Evol. Microbiol.">
        <title>Kordia antarctica sp. nov., isolated from Antarctic seawater.</title>
        <authorList>
            <person name="Baek K."/>
            <person name="Choi A."/>
            <person name="Kang I."/>
            <person name="Lee K."/>
            <person name="Cho J.C."/>
        </authorList>
    </citation>
    <scope>NUCLEOTIDE SEQUENCE [LARGE SCALE GENOMIC DNA]</scope>
    <source>
        <strain evidence="2 3">IMCC3317</strain>
    </source>
</reference>
<keyword evidence="2" id="KW-0012">Acyltransferase</keyword>